<evidence type="ECO:0000313" key="4">
    <source>
        <dbReference type="Proteomes" id="UP000305929"/>
    </source>
</evidence>
<keyword evidence="2" id="KW-1133">Transmembrane helix</keyword>
<protein>
    <recommendedName>
        <fullName evidence="5">Secreted protein</fullName>
    </recommendedName>
</protein>
<organism evidence="3 4">
    <name type="scientific">Streptomyces lasalocidi</name>
    <name type="common">Streptomyces lasaliensis</name>
    <dbReference type="NCBI Taxonomy" id="324833"/>
    <lineage>
        <taxon>Bacteria</taxon>
        <taxon>Bacillati</taxon>
        <taxon>Actinomycetota</taxon>
        <taxon>Actinomycetes</taxon>
        <taxon>Kitasatosporales</taxon>
        <taxon>Streptomycetaceae</taxon>
        <taxon>Streptomyces</taxon>
    </lineage>
</organism>
<reference evidence="3 4" key="1">
    <citation type="submission" date="2019-04" db="EMBL/GenBank/DDBJ databases">
        <title>Streptomyces lasaliensis sp. nov., an Actinomycete isolated from soil which produces the polyether antibiotic lasalocid.</title>
        <authorList>
            <person name="Erwin G."/>
            <person name="Haber C."/>
        </authorList>
    </citation>
    <scope>NUCLEOTIDE SEQUENCE [LARGE SCALE GENOMIC DNA]</scope>
    <source>
        <strain evidence="3 4">X-537</strain>
    </source>
</reference>
<feature type="compositionally biased region" description="Low complexity" evidence="1">
    <location>
        <begin position="1"/>
        <end position="15"/>
    </location>
</feature>
<feature type="compositionally biased region" description="Basic and acidic residues" evidence="1">
    <location>
        <begin position="69"/>
        <end position="78"/>
    </location>
</feature>
<feature type="region of interest" description="Disordered" evidence="1">
    <location>
        <begin position="1"/>
        <end position="26"/>
    </location>
</feature>
<gene>
    <name evidence="3" type="ORF">E4U91_16215</name>
</gene>
<dbReference type="Proteomes" id="UP000305929">
    <property type="component" value="Unassembled WGS sequence"/>
</dbReference>
<dbReference type="OrthoDB" id="3853749at2"/>
<keyword evidence="2" id="KW-0472">Membrane</keyword>
<evidence type="ECO:0008006" key="5">
    <source>
        <dbReference type="Google" id="ProtNLM"/>
    </source>
</evidence>
<feature type="region of interest" description="Disordered" evidence="1">
    <location>
        <begin position="56"/>
        <end position="79"/>
    </location>
</feature>
<evidence type="ECO:0000256" key="2">
    <source>
        <dbReference type="SAM" id="Phobius"/>
    </source>
</evidence>
<evidence type="ECO:0000256" key="1">
    <source>
        <dbReference type="SAM" id="MobiDB-lite"/>
    </source>
</evidence>
<dbReference type="EMBL" id="SZNQ01000001">
    <property type="protein sequence ID" value="TKT01504.1"/>
    <property type="molecule type" value="Genomic_DNA"/>
</dbReference>
<comment type="caution">
    <text evidence="3">The sequence shown here is derived from an EMBL/GenBank/DDBJ whole genome shotgun (WGS) entry which is preliminary data.</text>
</comment>
<sequence length="271" mass="28332">MTETVPESAPTTEPEPAAPPARRPRPARIAAVAGGALLAAAVLGGAGYTVVAVQGADRDPGRPTWKLPADAEDRKTDGAGEQTGLKALFLPFGEDGYSPGPDVGGFGNDAELTGARAAALQKESLRDLPGTTRRRLQQQVDKQRIQGMAMRSYNVNFGYAASGGDTFTVSVTLERMANRTAVRNLSTLYAGLLDATDVFRKAPAIKGHKDARCFLTPKAEKNGLEGAICSGYVGDVLVSAYASGPRPLSAADVATFFTAQLDRIDNPGQAV</sequence>
<keyword evidence="4" id="KW-1185">Reference proteome</keyword>
<dbReference type="RefSeq" id="WP_137307527.1">
    <property type="nucleotide sequence ID" value="NZ_SZNQ01000001.1"/>
</dbReference>
<feature type="transmembrane region" description="Helical" evidence="2">
    <location>
        <begin position="29"/>
        <end position="51"/>
    </location>
</feature>
<evidence type="ECO:0000313" key="3">
    <source>
        <dbReference type="EMBL" id="TKT01504.1"/>
    </source>
</evidence>
<name>A0A4U5WHS3_STRLS</name>
<proteinExistence type="predicted"/>
<dbReference type="AlphaFoldDB" id="A0A4U5WHS3"/>
<keyword evidence="2" id="KW-0812">Transmembrane</keyword>
<accession>A0A4U5WHS3</accession>